<proteinExistence type="inferred from homology"/>
<name>A0ABS5YDT2_9GAMM</name>
<organism evidence="6 7">
    <name type="scientific">Candidatus Sodalis endolongispinus</name>
    <dbReference type="NCBI Taxonomy" id="2812662"/>
    <lineage>
        <taxon>Bacteria</taxon>
        <taxon>Pseudomonadati</taxon>
        <taxon>Pseudomonadota</taxon>
        <taxon>Gammaproteobacteria</taxon>
        <taxon>Enterobacterales</taxon>
        <taxon>Bruguierivoracaceae</taxon>
        <taxon>Sodalis</taxon>
    </lineage>
</organism>
<protein>
    <submittedName>
        <fullName evidence="6">ATP-binding cassette domain-containing protein</fullName>
    </submittedName>
</protein>
<dbReference type="InterPro" id="IPR017871">
    <property type="entry name" value="ABC_transporter-like_CS"/>
</dbReference>
<dbReference type="CDD" id="cd03257">
    <property type="entry name" value="ABC_NikE_OppD_transporters"/>
    <property type="match status" value="1"/>
</dbReference>
<keyword evidence="7" id="KW-1185">Reference proteome</keyword>
<dbReference type="Gene3D" id="3.40.50.300">
    <property type="entry name" value="P-loop containing nucleotide triphosphate hydrolases"/>
    <property type="match status" value="1"/>
</dbReference>
<comment type="caution">
    <text evidence="6">The sequence shown here is derived from an EMBL/GenBank/DDBJ whole genome shotgun (WGS) entry which is preliminary data.</text>
</comment>
<dbReference type="InterPro" id="IPR050319">
    <property type="entry name" value="ABC_transp_ATP-bind"/>
</dbReference>
<gene>
    <name evidence="6" type="ORF">JZM24_13370</name>
</gene>
<dbReference type="PROSITE" id="PS00211">
    <property type="entry name" value="ABC_TRANSPORTER_1"/>
    <property type="match status" value="1"/>
</dbReference>
<dbReference type="InterPro" id="IPR003439">
    <property type="entry name" value="ABC_transporter-like_ATP-bd"/>
</dbReference>
<dbReference type="SUPFAM" id="SSF52540">
    <property type="entry name" value="P-loop containing nucleoside triphosphate hydrolases"/>
    <property type="match status" value="1"/>
</dbReference>
<dbReference type="PROSITE" id="PS50893">
    <property type="entry name" value="ABC_TRANSPORTER_2"/>
    <property type="match status" value="1"/>
</dbReference>
<dbReference type="Pfam" id="PF08352">
    <property type="entry name" value="oligo_HPY"/>
    <property type="match status" value="1"/>
</dbReference>
<evidence type="ECO:0000256" key="3">
    <source>
        <dbReference type="ARBA" id="ARBA00022741"/>
    </source>
</evidence>
<dbReference type="Proteomes" id="UP000811282">
    <property type="component" value="Unassembled WGS sequence"/>
</dbReference>
<dbReference type="EMBL" id="JAFJYC010000002">
    <property type="protein sequence ID" value="MBT9432872.1"/>
    <property type="molecule type" value="Genomic_DNA"/>
</dbReference>
<evidence type="ECO:0000259" key="5">
    <source>
        <dbReference type="PROSITE" id="PS50893"/>
    </source>
</evidence>
<keyword evidence="3" id="KW-0547">Nucleotide-binding</keyword>
<evidence type="ECO:0000256" key="1">
    <source>
        <dbReference type="ARBA" id="ARBA00005417"/>
    </source>
</evidence>
<reference evidence="6 7" key="1">
    <citation type="journal article" date="2021" name="Genome Biol. Evol.">
        <title>The evolution of interdependence in a four-way mealybug symbiosis.</title>
        <authorList>
            <person name="Garber A.I."/>
            <person name="Kupper M."/>
            <person name="Laetsch D.R."/>
            <person name="Weldon S.R."/>
            <person name="Ladinsky M.S."/>
            <person name="Bjorkman P.J."/>
            <person name="McCutcheon J.P."/>
        </authorList>
    </citation>
    <scope>NUCLEOTIDE SEQUENCE [LARGE SCALE GENOMIC DNA]</scope>
    <source>
        <strain evidence="6">SOD</strain>
    </source>
</reference>
<dbReference type="NCBIfam" id="TIGR01727">
    <property type="entry name" value="oligo_HPY"/>
    <property type="match status" value="1"/>
</dbReference>
<feature type="domain" description="ABC transporter" evidence="5">
    <location>
        <begin position="10"/>
        <end position="241"/>
    </location>
</feature>
<evidence type="ECO:0000256" key="2">
    <source>
        <dbReference type="ARBA" id="ARBA00022448"/>
    </source>
</evidence>
<dbReference type="PANTHER" id="PTHR43776">
    <property type="entry name" value="TRANSPORT ATP-BINDING PROTEIN"/>
    <property type="match status" value="1"/>
</dbReference>
<evidence type="ECO:0000313" key="7">
    <source>
        <dbReference type="Proteomes" id="UP000811282"/>
    </source>
</evidence>
<dbReference type="GO" id="GO:0005524">
    <property type="term" value="F:ATP binding"/>
    <property type="evidence" value="ECO:0007669"/>
    <property type="project" value="UniProtKB-KW"/>
</dbReference>
<dbReference type="Pfam" id="PF00005">
    <property type="entry name" value="ABC_tran"/>
    <property type="match status" value="1"/>
</dbReference>
<keyword evidence="4 6" id="KW-0067">ATP-binding</keyword>
<dbReference type="InterPro" id="IPR027417">
    <property type="entry name" value="P-loop_NTPase"/>
</dbReference>
<accession>A0ABS5YDT2</accession>
<comment type="similarity">
    <text evidence="1">Belongs to the ABC transporter superfamily.</text>
</comment>
<sequence>MAPDQDPVLLEVDGLSKTFPTRHGAKVYAVQDLSFSVRRGTTVGRSLLRLIEPSGGRILFDGVDLLRLSRRQMNRYRRDMQIIFQDPYSNLNPRLRVSDILGEALNTRGFPRGARLAQRVAELLTLVGLQPEQANRFSHEFSGGQRQRIGIARALAVEPKFIVADEPVSALDVSVQAQVLNLLGDLQRALGLTVLFIAHDLSVVEYLCDEVIVMYLGRIMESGPCSEVYARPRHPYTQALLSAVPDPAARRQRIPLSGDIPSPANPPSGCVFRTRCPHAEARCAENMPRPETLGNGHRVSCLRHREINQSAFLEHAL</sequence>
<keyword evidence="2" id="KW-0813">Transport</keyword>
<dbReference type="PANTHER" id="PTHR43776:SF7">
    <property type="entry name" value="D,D-DIPEPTIDE TRANSPORT ATP-BINDING PROTEIN DDPF-RELATED"/>
    <property type="match status" value="1"/>
</dbReference>
<evidence type="ECO:0000313" key="6">
    <source>
        <dbReference type="EMBL" id="MBT9432872.1"/>
    </source>
</evidence>
<evidence type="ECO:0000256" key="4">
    <source>
        <dbReference type="ARBA" id="ARBA00022840"/>
    </source>
</evidence>
<dbReference type="InterPro" id="IPR013563">
    <property type="entry name" value="Oligopep_ABC_C"/>
</dbReference>